<dbReference type="EMBL" id="CP032614">
    <property type="protein sequence ID" value="AYF85398.1"/>
    <property type="molecule type" value="Genomic_DNA"/>
</dbReference>
<geneLocation type="plasmid" evidence="1 2">
    <name>p.1</name>
</geneLocation>
<accession>A0A9W3YKV8</accession>
<reference evidence="1 2" key="1">
    <citation type="submission" date="2018-09" db="EMBL/GenBank/DDBJ databases">
        <title>Complete genome of Bacillus thuringiensis strain QZL38.</title>
        <authorList>
            <person name="Song F."/>
        </authorList>
    </citation>
    <scope>NUCLEOTIDE SEQUENCE [LARGE SCALE GENOMIC DNA]</scope>
    <source>
        <strain evidence="1 2">QZL38</strain>
        <plasmid evidence="1 2">p.1</plasmid>
    </source>
</reference>
<dbReference type="NCBIfam" id="TIGR01671">
    <property type="entry name" value="phage_TIGR01671"/>
    <property type="match status" value="1"/>
</dbReference>
<dbReference type="RefSeq" id="WP_061884976.1">
    <property type="nucleotide sequence ID" value="NZ_CP014283.1"/>
</dbReference>
<dbReference type="Gene3D" id="2.30.30.290">
    <property type="entry name" value="YopX-like domains"/>
    <property type="match status" value="1"/>
</dbReference>
<dbReference type="InterPro" id="IPR023385">
    <property type="entry name" value="YopX-like_C"/>
</dbReference>
<evidence type="ECO:0000313" key="1">
    <source>
        <dbReference type="EMBL" id="AYF85398.1"/>
    </source>
</evidence>
<dbReference type="Pfam" id="PF09643">
    <property type="entry name" value="YopX"/>
    <property type="match status" value="1"/>
</dbReference>
<protein>
    <submittedName>
        <fullName evidence="1">Uncharacterized protein</fullName>
    </submittedName>
</protein>
<gene>
    <name evidence="1" type="ORF">D7J84_31015</name>
</gene>
<sequence length="135" mass="15801">MREIKFRAWVLQDEVDGEHIAAEYMEDDVESFHDPLYEHKQGNIVLMQFIEQKDSDGNEIYEGDVVIWYNPMIETGERMTGVVVYDTKQATYKKCPINLYKANAGDGGYTGFEFRWYDNIKVLGNIYENPELLQN</sequence>
<dbReference type="AlphaFoldDB" id="A0A9W3YKV8"/>
<evidence type="ECO:0000313" key="2">
    <source>
        <dbReference type="Proteomes" id="UP000269847"/>
    </source>
</evidence>
<proteinExistence type="predicted"/>
<name>A0A9W3YKV8_BACTU</name>
<dbReference type="InterPro" id="IPR019096">
    <property type="entry name" value="YopX_protein"/>
</dbReference>
<dbReference type="Proteomes" id="UP000269847">
    <property type="component" value="Plasmid p.1"/>
</dbReference>
<organism evidence="1 2">
    <name type="scientific">Bacillus thuringiensis</name>
    <dbReference type="NCBI Taxonomy" id="1428"/>
    <lineage>
        <taxon>Bacteria</taxon>
        <taxon>Bacillati</taxon>
        <taxon>Bacillota</taxon>
        <taxon>Bacilli</taxon>
        <taxon>Bacillales</taxon>
        <taxon>Bacillaceae</taxon>
        <taxon>Bacillus</taxon>
        <taxon>Bacillus cereus group</taxon>
    </lineage>
</organism>
<dbReference type="SUPFAM" id="SSF159006">
    <property type="entry name" value="YopX-like"/>
    <property type="match status" value="1"/>
</dbReference>
<dbReference type="InterPro" id="IPR010024">
    <property type="entry name" value="CHP16711"/>
</dbReference>
<keyword evidence="1" id="KW-0614">Plasmid</keyword>